<sequence>MTLVGPPRSRVCSNVNWTLFRRHCTGDPADGDFLQHIKNSATAATIVTRVQPGRPVPDLRQLNLRASRRRAERRAIRTADQEGWTIYRRVDAVCRQHANQRRRRSWEGVCSSISSTTSSSTVWRLLRSLQQGPSLPQPIMAVAVSMGLTEKALANLLASHFASRPPVPLPDPASMVGGAAPHIVHHQDWTQEQVAALCNKSFQLHELTKALDRSRRRSAPGADGITFQMLRNLADAERARLLDCLNAVWTSGQLPEAMAAASAVALDEVRKDAAATVRALFVATATKAVVRVVVRG</sequence>
<comment type="caution">
    <text evidence="1">The sequence shown here is derived from an EMBL/GenBank/DDBJ whole genome shotgun (WGS) entry which is preliminary data.</text>
</comment>
<dbReference type="Proteomes" id="UP000821865">
    <property type="component" value="Chromosome 1"/>
</dbReference>
<evidence type="ECO:0000313" key="1">
    <source>
        <dbReference type="EMBL" id="KAH7977345.1"/>
    </source>
</evidence>
<accession>A0ACB8DSS2</accession>
<reference evidence="1" key="1">
    <citation type="submission" date="2020-05" db="EMBL/GenBank/DDBJ databases">
        <title>Large-scale comparative analyses of tick genomes elucidate their genetic diversity and vector capacities.</title>
        <authorList>
            <person name="Jia N."/>
            <person name="Wang J."/>
            <person name="Shi W."/>
            <person name="Du L."/>
            <person name="Sun Y."/>
            <person name="Zhan W."/>
            <person name="Jiang J."/>
            <person name="Wang Q."/>
            <person name="Zhang B."/>
            <person name="Ji P."/>
            <person name="Sakyi L.B."/>
            <person name="Cui X."/>
            <person name="Yuan T."/>
            <person name="Jiang B."/>
            <person name="Yang W."/>
            <person name="Lam T.T.-Y."/>
            <person name="Chang Q."/>
            <person name="Ding S."/>
            <person name="Wang X."/>
            <person name="Zhu J."/>
            <person name="Ruan X."/>
            <person name="Zhao L."/>
            <person name="Wei J."/>
            <person name="Que T."/>
            <person name="Du C."/>
            <person name="Cheng J."/>
            <person name="Dai P."/>
            <person name="Han X."/>
            <person name="Huang E."/>
            <person name="Gao Y."/>
            <person name="Liu J."/>
            <person name="Shao H."/>
            <person name="Ye R."/>
            <person name="Li L."/>
            <person name="Wei W."/>
            <person name="Wang X."/>
            <person name="Wang C."/>
            <person name="Yang T."/>
            <person name="Huo Q."/>
            <person name="Li W."/>
            <person name="Guo W."/>
            <person name="Chen H."/>
            <person name="Zhou L."/>
            <person name="Ni X."/>
            <person name="Tian J."/>
            <person name="Zhou Y."/>
            <person name="Sheng Y."/>
            <person name="Liu T."/>
            <person name="Pan Y."/>
            <person name="Xia L."/>
            <person name="Li J."/>
            <person name="Zhao F."/>
            <person name="Cao W."/>
        </authorList>
    </citation>
    <scope>NUCLEOTIDE SEQUENCE</scope>
    <source>
        <strain evidence="1">Dsil-2018</strain>
    </source>
</reference>
<keyword evidence="2" id="KW-1185">Reference proteome</keyword>
<organism evidence="1 2">
    <name type="scientific">Dermacentor silvarum</name>
    <name type="common">Tick</name>
    <dbReference type="NCBI Taxonomy" id="543639"/>
    <lineage>
        <taxon>Eukaryota</taxon>
        <taxon>Metazoa</taxon>
        <taxon>Ecdysozoa</taxon>
        <taxon>Arthropoda</taxon>
        <taxon>Chelicerata</taxon>
        <taxon>Arachnida</taxon>
        <taxon>Acari</taxon>
        <taxon>Parasitiformes</taxon>
        <taxon>Ixodida</taxon>
        <taxon>Ixodoidea</taxon>
        <taxon>Ixodidae</taxon>
        <taxon>Rhipicephalinae</taxon>
        <taxon>Dermacentor</taxon>
    </lineage>
</organism>
<gene>
    <name evidence="1" type="ORF">HPB49_000738</name>
</gene>
<proteinExistence type="predicted"/>
<name>A0ACB8DSS2_DERSI</name>
<dbReference type="EMBL" id="CM023470">
    <property type="protein sequence ID" value="KAH7977345.1"/>
    <property type="molecule type" value="Genomic_DNA"/>
</dbReference>
<evidence type="ECO:0000313" key="2">
    <source>
        <dbReference type="Proteomes" id="UP000821865"/>
    </source>
</evidence>
<protein>
    <submittedName>
        <fullName evidence="1">Uncharacterized protein</fullName>
    </submittedName>
</protein>